<evidence type="ECO:0000313" key="4">
    <source>
        <dbReference type="Proteomes" id="UP000191931"/>
    </source>
</evidence>
<dbReference type="EMBL" id="FWEV01000325">
    <property type="protein sequence ID" value="SLM32688.1"/>
    <property type="molecule type" value="Genomic_DNA"/>
</dbReference>
<reference evidence="2" key="1">
    <citation type="submission" date="2012-10" db="EMBL/GenBank/DDBJ databases">
        <authorList>
            <person name="Lefevre C."/>
        </authorList>
    </citation>
    <scope>NUCLEOTIDE SEQUENCE</scope>
    <source>
        <strain evidence="2">BW-1</strain>
    </source>
</reference>
<feature type="region of interest" description="Disordered" evidence="1">
    <location>
        <begin position="1"/>
        <end position="57"/>
    </location>
</feature>
<feature type="compositionally biased region" description="Basic and acidic residues" evidence="1">
    <location>
        <begin position="19"/>
        <end position="33"/>
    </location>
</feature>
<feature type="compositionally biased region" description="Low complexity" evidence="1">
    <location>
        <begin position="39"/>
        <end position="50"/>
    </location>
</feature>
<sequence>MFWKKKSHNTDTSRNTDTSCRDSAESCEPEKNEGGFNENHSSLSSASLNHQQDDEKSQVIDDAIYQSQSRREAFRYAPEDGSVLFEMTFLNTIVKIMDLSAGGLSFLNTGFNRDDSDTVTLILKDVNIRAGGRNISQIDNVKAKIIDIDNNNICHAIFEDLSNEDADILHQYILEKQKQDIRKKKQTVSQANSL</sequence>
<evidence type="ECO:0000256" key="1">
    <source>
        <dbReference type="SAM" id="MobiDB-lite"/>
    </source>
</evidence>
<dbReference type="STRING" id="1246637.MTBBW1_80026"/>
<accession>L0R505</accession>
<name>L0R505_9BACT</name>
<dbReference type="RefSeq" id="WP_080798108.1">
    <property type="nucleotide sequence ID" value="NZ_LT828540.1"/>
</dbReference>
<gene>
    <name evidence="2" type="ORF">DEMABW1_80026</name>
    <name evidence="3" type="ORF">MTBBW1_80026</name>
</gene>
<keyword evidence="4" id="KW-1185">Reference proteome</keyword>
<dbReference type="AlphaFoldDB" id="L0R505"/>
<evidence type="ECO:0000313" key="3">
    <source>
        <dbReference type="EMBL" id="SLM32688.1"/>
    </source>
</evidence>
<dbReference type="Gene3D" id="2.40.10.220">
    <property type="entry name" value="predicted glycosyltransferase like domains"/>
    <property type="match status" value="1"/>
</dbReference>
<dbReference type="Proteomes" id="UP000191931">
    <property type="component" value="Unassembled WGS sequence"/>
</dbReference>
<organism evidence="2">
    <name type="scientific">Desulfamplus magnetovallimortis</name>
    <dbReference type="NCBI Taxonomy" id="1246637"/>
    <lineage>
        <taxon>Bacteria</taxon>
        <taxon>Pseudomonadati</taxon>
        <taxon>Thermodesulfobacteriota</taxon>
        <taxon>Desulfobacteria</taxon>
        <taxon>Desulfobacterales</taxon>
        <taxon>Desulfobacteraceae</taxon>
        <taxon>Desulfamplus</taxon>
    </lineage>
</organism>
<evidence type="ECO:0008006" key="5">
    <source>
        <dbReference type="Google" id="ProtNLM"/>
    </source>
</evidence>
<proteinExistence type="predicted"/>
<reference evidence="3 4" key="3">
    <citation type="submission" date="2017-03" db="EMBL/GenBank/DDBJ databases">
        <authorList>
            <person name="Afonso C.L."/>
            <person name="Miller P.J."/>
            <person name="Scott M.A."/>
            <person name="Spackman E."/>
            <person name="Goraichik I."/>
            <person name="Dimitrov K.M."/>
            <person name="Suarez D.L."/>
            <person name="Swayne D.E."/>
        </authorList>
    </citation>
    <scope>NUCLEOTIDE SEQUENCE [LARGE SCALE GENOMIC DNA]</scope>
    <source>
        <strain evidence="3">PRJEB14757</strain>
    </source>
</reference>
<dbReference type="EMBL" id="HF547348">
    <property type="protein sequence ID" value="CCO06637.1"/>
    <property type="molecule type" value="Genomic_DNA"/>
</dbReference>
<reference evidence="2" key="2">
    <citation type="submission" date="2012-12" db="EMBL/GenBank/DDBJ databases">
        <title>Region harboring genes involved in magnetosome formation of Candidatus Desulfamplus magnetosmortis.</title>
        <authorList>
            <person name="Lefevre C.T."/>
            <person name="Bazylinski D.A."/>
        </authorList>
    </citation>
    <scope>NUCLEOTIDE SEQUENCE</scope>
    <source>
        <strain evidence="2">BW-1</strain>
    </source>
</reference>
<protein>
    <recommendedName>
        <fullName evidence="5">PilZ domain-containing protein</fullName>
    </recommendedName>
</protein>
<evidence type="ECO:0000313" key="2">
    <source>
        <dbReference type="EMBL" id="CCO06637.1"/>
    </source>
</evidence>